<dbReference type="InterPro" id="IPR040848">
    <property type="entry name" value="AAA_lid_7"/>
</dbReference>
<dbReference type="InterPro" id="IPR025662">
    <property type="entry name" value="Sigma_54_int_dom_ATP-bd_1"/>
</dbReference>
<dbReference type="InterPro" id="IPR003593">
    <property type="entry name" value="AAA+_ATPase"/>
</dbReference>
<comment type="similarity">
    <text evidence="3">Belongs to the midasin family.</text>
</comment>
<feature type="compositionally biased region" description="Low complexity" evidence="9">
    <location>
        <begin position="6152"/>
        <end position="6169"/>
    </location>
</feature>
<keyword evidence="7" id="KW-0143">Chaperone</keyword>
<dbReference type="VEuPathDB" id="CryptoDB:cand_009130"/>
<evidence type="ECO:0000256" key="1">
    <source>
        <dbReference type="ARBA" id="ARBA00004604"/>
    </source>
</evidence>
<protein>
    <recommendedName>
        <fullName evidence="4">Midasin</fullName>
    </recommendedName>
</protein>
<keyword evidence="12" id="KW-1185">Reference proteome</keyword>
<comment type="caution">
    <text evidence="11">The sequence shown here is derived from an EMBL/GenBank/DDBJ whole genome shotgun (WGS) entry which is preliminary data.</text>
</comment>
<evidence type="ECO:0000259" key="10">
    <source>
        <dbReference type="PROSITE" id="PS50234"/>
    </source>
</evidence>
<dbReference type="Pfam" id="PF07728">
    <property type="entry name" value="AAA_5"/>
    <property type="match status" value="5"/>
</dbReference>
<dbReference type="InterPro" id="IPR036465">
    <property type="entry name" value="vWFA_dom_sf"/>
</dbReference>
<feature type="region of interest" description="Disordered" evidence="9">
    <location>
        <begin position="5972"/>
        <end position="6017"/>
    </location>
</feature>
<feature type="domain" description="VWFA" evidence="10">
    <location>
        <begin position="6634"/>
        <end position="6777"/>
    </location>
</feature>
<feature type="region of interest" description="Disordered" evidence="9">
    <location>
        <begin position="5925"/>
        <end position="5951"/>
    </location>
</feature>
<feature type="compositionally biased region" description="Polar residues" evidence="9">
    <location>
        <begin position="6386"/>
        <end position="6396"/>
    </location>
</feature>
<feature type="compositionally biased region" description="Basic and acidic residues" evidence="9">
    <location>
        <begin position="6068"/>
        <end position="6080"/>
    </location>
</feature>
<dbReference type="SUPFAM" id="SSF52540">
    <property type="entry name" value="P-loop containing nucleoside triphosphate hydrolases"/>
    <property type="match status" value="5"/>
</dbReference>
<organism evidence="11 12">
    <name type="scientific">Cryptosporidium andersoni</name>
    <dbReference type="NCBI Taxonomy" id="117008"/>
    <lineage>
        <taxon>Eukaryota</taxon>
        <taxon>Sar</taxon>
        <taxon>Alveolata</taxon>
        <taxon>Apicomplexa</taxon>
        <taxon>Conoidasida</taxon>
        <taxon>Coccidia</taxon>
        <taxon>Eucoccidiorida</taxon>
        <taxon>Eimeriorina</taxon>
        <taxon>Cryptosporidiidae</taxon>
        <taxon>Cryptosporidium</taxon>
    </lineage>
</organism>
<dbReference type="OrthoDB" id="5186at2759"/>
<dbReference type="InterPro" id="IPR041190">
    <property type="entry name" value="Midasin_AAA_lid_5"/>
</dbReference>
<feature type="compositionally biased region" description="Acidic residues" evidence="9">
    <location>
        <begin position="6108"/>
        <end position="6117"/>
    </location>
</feature>
<evidence type="ECO:0000256" key="3">
    <source>
        <dbReference type="ARBA" id="ARBA00007188"/>
    </source>
</evidence>
<evidence type="ECO:0000256" key="7">
    <source>
        <dbReference type="ARBA" id="ARBA00023186"/>
    </source>
</evidence>
<gene>
    <name evidence="11" type="ORF">cand_009130</name>
</gene>
<accession>A0A1J4MTC8</accession>
<dbReference type="RefSeq" id="XP_067069268.1">
    <property type="nucleotide sequence ID" value="XM_067211153.1"/>
</dbReference>
<name>A0A1J4MTC8_9CRYT</name>
<feature type="compositionally biased region" description="Basic and acidic residues" evidence="9">
    <location>
        <begin position="5990"/>
        <end position="6001"/>
    </location>
</feature>
<dbReference type="SMART" id="SM00382">
    <property type="entry name" value="AAA"/>
    <property type="match status" value="4"/>
</dbReference>
<feature type="compositionally biased region" description="Basic and acidic residues" evidence="9">
    <location>
        <begin position="6376"/>
        <end position="6385"/>
    </location>
</feature>
<comment type="subcellular location">
    <subcellularLocation>
        <location evidence="1">Nucleus</location>
        <location evidence="1">Nucleolus</location>
    </subcellularLocation>
    <subcellularLocation>
        <location evidence="2">Nucleus</location>
        <location evidence="2">Nucleoplasm</location>
    </subcellularLocation>
</comment>
<dbReference type="GO" id="GO:0005524">
    <property type="term" value="F:ATP binding"/>
    <property type="evidence" value="ECO:0007669"/>
    <property type="project" value="UniProtKB-KW"/>
</dbReference>
<reference evidence="11 12" key="1">
    <citation type="submission" date="2016-10" db="EMBL/GenBank/DDBJ databases">
        <title>Reductive evolution of mitochondrial metabolism and differential evolution of invasion-related proteins in Cryptosporidium.</title>
        <authorList>
            <person name="Liu S."/>
            <person name="Roellig D.M."/>
            <person name="Guo Y."/>
            <person name="Li N."/>
            <person name="Frace M.A."/>
            <person name="Tang K."/>
            <person name="Zhang L."/>
            <person name="Feng Y."/>
            <person name="Xiao L."/>
        </authorList>
    </citation>
    <scope>NUCLEOTIDE SEQUENCE [LARGE SCALE GENOMIC DNA]</scope>
    <source>
        <strain evidence="11">30847</strain>
    </source>
</reference>
<dbReference type="PROSITE" id="PS50234">
    <property type="entry name" value="VWFA"/>
    <property type="match status" value="1"/>
</dbReference>
<dbReference type="GeneID" id="92365098"/>
<dbReference type="InterPro" id="IPR002035">
    <property type="entry name" value="VWF_A"/>
</dbReference>
<keyword evidence="5" id="KW-0547">Nucleotide-binding</keyword>
<feature type="compositionally biased region" description="Basic and acidic residues" evidence="9">
    <location>
        <begin position="6087"/>
        <end position="6100"/>
    </location>
</feature>
<dbReference type="PANTHER" id="PTHR48103">
    <property type="entry name" value="MIDASIN-RELATED"/>
    <property type="match status" value="1"/>
</dbReference>
<feature type="compositionally biased region" description="Polar residues" evidence="9">
    <location>
        <begin position="6048"/>
        <end position="6063"/>
    </location>
</feature>
<feature type="compositionally biased region" description="Basic and acidic residues" evidence="9">
    <location>
        <begin position="6126"/>
        <end position="6136"/>
    </location>
</feature>
<dbReference type="PANTHER" id="PTHR48103:SF2">
    <property type="entry name" value="MIDASIN"/>
    <property type="match status" value="1"/>
</dbReference>
<evidence type="ECO:0000256" key="6">
    <source>
        <dbReference type="ARBA" id="ARBA00022840"/>
    </source>
</evidence>
<dbReference type="GO" id="GO:0016887">
    <property type="term" value="F:ATP hydrolysis activity"/>
    <property type="evidence" value="ECO:0007669"/>
    <property type="project" value="InterPro"/>
</dbReference>
<dbReference type="Gene3D" id="3.40.50.300">
    <property type="entry name" value="P-loop containing nucleotide triphosphate hydrolases"/>
    <property type="match status" value="6"/>
</dbReference>
<dbReference type="Pfam" id="PF17865">
    <property type="entry name" value="AAA_lid_5"/>
    <property type="match status" value="1"/>
</dbReference>
<dbReference type="GO" id="GO:0000055">
    <property type="term" value="P:ribosomal large subunit export from nucleus"/>
    <property type="evidence" value="ECO:0007669"/>
    <property type="project" value="TreeGrafter"/>
</dbReference>
<dbReference type="GO" id="GO:0000027">
    <property type="term" value="P:ribosomal large subunit assembly"/>
    <property type="evidence" value="ECO:0007669"/>
    <property type="project" value="TreeGrafter"/>
</dbReference>
<evidence type="ECO:0000256" key="5">
    <source>
        <dbReference type="ARBA" id="ARBA00022741"/>
    </source>
</evidence>
<dbReference type="GO" id="GO:0005730">
    <property type="term" value="C:nucleolus"/>
    <property type="evidence" value="ECO:0007669"/>
    <property type="project" value="UniProtKB-SubCell"/>
</dbReference>
<evidence type="ECO:0000256" key="2">
    <source>
        <dbReference type="ARBA" id="ARBA00004642"/>
    </source>
</evidence>
<feature type="region of interest" description="Disordered" evidence="9">
    <location>
        <begin position="6376"/>
        <end position="6404"/>
    </location>
</feature>
<proteinExistence type="inferred from homology"/>
<dbReference type="SUPFAM" id="SSF53300">
    <property type="entry name" value="vWA-like"/>
    <property type="match status" value="1"/>
</dbReference>
<evidence type="ECO:0000256" key="9">
    <source>
        <dbReference type="SAM" id="MobiDB-lite"/>
    </source>
</evidence>
<dbReference type="InterPro" id="IPR011704">
    <property type="entry name" value="ATPase_dyneun-rel_AAA"/>
</dbReference>
<dbReference type="FunFam" id="3.40.50.300:FF:000142">
    <property type="entry name" value="Midasin"/>
    <property type="match status" value="2"/>
</dbReference>
<feature type="region of interest" description="Disordered" evidence="9">
    <location>
        <begin position="6033"/>
        <end position="6191"/>
    </location>
</feature>
<evidence type="ECO:0000256" key="4">
    <source>
        <dbReference type="ARBA" id="ARBA00017143"/>
    </source>
</evidence>
<dbReference type="Pfam" id="PF17867">
    <property type="entry name" value="AAA_lid_7"/>
    <property type="match status" value="1"/>
</dbReference>
<dbReference type="GO" id="GO:0030687">
    <property type="term" value="C:preribosome, large subunit precursor"/>
    <property type="evidence" value="ECO:0007669"/>
    <property type="project" value="TreeGrafter"/>
</dbReference>
<keyword evidence="6" id="KW-0067">ATP-binding</keyword>
<feature type="compositionally biased region" description="Low complexity" evidence="9">
    <location>
        <begin position="6002"/>
        <end position="6012"/>
    </location>
</feature>
<sequence>MEKNIADLAIELDLIYQDLLEYEEIQNLQGIGDHITIHSNINHIKKLYNDLKETLCEVNDITSLYTKKFGELLTNYYIYGSLTPEISHIFLKRNPWFIFVLFNITMGDISNLNSIFTDFMFHHKKDSFINIDNPILIGNIWYFYSSLVHIPLIKEYTINFWTDTEFRLKDIDLIVNYINNFINIVDYKSNENFDKYLNILRILRSLILLCENLQIVKDILLRSDLTKCLKCLINGFNKSGCNQVTSSKPTVYLSIRLFTSINSYNEKEKLKYYEMYNILDFSRSIQLLQLPRELSKIEYYITKLILLPPPLDTIDFLRNPTNFSILKKLIYSCLIHSCLIDSQKKLDIDNDRILSISELWKDKNTYLNIYNKDTQSSMLKKVLASVIANRPLLFIENIMNGLRIYNTLLNVALNIYKANISRNNDNSNLIYNQLSRTNGNIISLYLDSSIDSKTLMGAWICGEKPGDFVWKYGILAECMINGSWLLIENIGNAPSDVMAKINEIVDIISSCKFKHGIVSRYLDIPELNSRIKIHPNFRLFGTVIINNEDLDKHVAINPEVFKEVQVKVHDNIDEILDNEYKNIKHNINLEIEYFKLITKEMQVPNLTSDNPLSVQHSKWFLEYINSPTDLDFEQRLKVIFPELTPFIGCLISGYFNICNMLYTNKKLLNINIRIPSSRDFVISCERVSFIFRNQNTNITPQDESDYLSGYFLTESMKLKICFHACNTLADHIPFIKFRIKAYLVFCSAFNLNQAQVFDCIRNQRFMIEKYQGRYGIRNEILGCSLKFEYEKDRNENNMEEYLDTPQNNGIEFQETLDSSLSDNSIVYTSQSNYSYTSIHSKLLYDLTLSIRNNEAVLLVGDTGTGKTTVIQQLHSLYYANLPNNINKCQLLIYNFSEQSESSDLIGSYKPNYIGVDIRSLYNDYVVLLERSNISKKKNSAVLQKLTDLINKKQWLKTLQIIQKVTKTIISQYQEVICDKSKHNFGNSSKFEESKIKINTPNTSEILIQKMYPNKKRNWMNKTNVENIWELITYWCEIDATCTNLLMDNRIRNSPNKSKLESNLSPQFQFIDGILTKAIKEGHWIILDEINLAPNDTLQRLIPILSRDCCRNVGNCKISMYSKKVTFLIPEKGNEIIEVHPRFRLFACMNPSSVPLDIIDNKKILDELINNTNSSNISESTIESSNFLKTSRIRATPGKRELPYLVRCLFTEYFVDEVYSRKDLEDIVYEYMKDVLITNQVQISVLVDIYLELKSLSNKHEITIGIEGNGYGAPQYSLRTFTNSLCYIRNILCIQNQWKLNGKLMTNHRTSDNILTTILDGILMSFATPLISDSFKRVEALVRRILGISKIQNISNVRTDNLLRLNVFEAPYINFSSLIAQKDLQKGNVLGSQMAKYIDINGYIIKTGEEILDNEIIDEMRREFVITPSVLENLTKIVRILSGCRNPILIEGPTSTGKTSLIKFVTEITGHKFVRINNHEHTDIEEYFGRYMPCLETGNLIYTEGPLVTAARKGYWLVLDELNLAPSEVLESLNRLLDSNREIFLPETGETIKAHPDFQLFATQNPAGNIYGGRKVLSQAFRNRFVEIYIDNIVSNELVTILSSRCIIPPSYAETMVNIFTELQQHRLTSQLFSGDMSFMTVRDLLRWGNRLTKNIDKYELLVQGFFLIGERIRNEEDKVEVAQILLKNCQLLNIKLNDILSATIKEYEHEELDIKNSNKRKKPKLTITNESSTYSFPNKLQEPIKLLKESRNIIMTDTFKRMARLVNYCIEFDEPVLLVGPTGCGKTTICQEFASAKGRRLYVINCHQHIEAGDMLGSLRPSRDAATQLRQELKNLLNEFSCLANSNHCNNNFNVYIQEILDLIKHVVEIISDQDKYINQKLYGEFQLSFKSLKEQIETLLSESIGLKTGDLDSNYFYLLSKANEILFQYQKDQTNNEKGALFEWQDGPVIEAMKSGNYLLLDEINLCDDSVIERLNSLLENGKDRTITITEKSDSTNSLNSRMFIKANPNFRIFATMNPGGDYGKRELSPALRNRFTEIFIPLLSLYNLKDDIEKLIRNNLKITQKYFENEDIINYTSRAILFASVMHENDLNGNENVIKNFCESNFPSMPMELLYIHVQSNNLVFSIRDVLSWSNFVSNTFIQVYSFYMDQTENELWLKSRLSEILCSYKDLDIIIKRILLILSVCEVFIHGGCLTITDYTNSNFNEGRPILEMMLIKRLLYIAVDIIITPLIRKISSNKFINKKDDYFTCEQEIKKAIFEILEHRFIEEEGLAWITELNLSRSKAWFSEANYKDEVSIGPFKIRRLCQNDNYKIWKRKSTKDRFTLCAPTSLRNIACVLRAMSIQKPILLEGSPGIGKTASVGIISKMIGMKLHRINLSEQTDLTDLFGCEIPQKRQNQSLDINISDESLETQDISNSLIRWSDGILLRAMRQGDWVVLDELNLATQQILEGLNSIMDHRRNVYIPEIGQLVTCHPNFRIFATQNPVIEGSGRKGLPQSFLNRFTKLSIKKLNPQDYYTIGMSLYSNLPEKIIKVSIDIILSIRSYHREIKPLKNGNDWEWNLRDAIHLLELVQYNFNLATENTQDFHVSRFPSVLSGDIPRKYLHLLQSLYHSVEIICISRLQCEIDKNNIWKIIHKKIRLYFTFNCNQLSTISNYIINQPYFALKRFEFNKSSVNCYIGHLPINTYLYQSINTSNSNLAPSRQNHFKAALDLNSIPLYLKKYTLIMAECILINEPLMIGCEVEDIENITSCIYSLSSFAFDNITVKEINMTPSIDTNDIIGNFQQYNNDIIIIDIINTIKYIFLYCKDLLLRNSKKILTKNMDNNTYICFWEKFFKLTSLYNEIEGLSRKYTDKIYIGVVESESSSILDNKLVEIIEIWMKYIKTEFDHREELSKSCKASLEEIDSKLLLLKNNEKRRKTNYPQFEFVYSDLIKAIIAGEWIIIKNIQNCSSALLDRLNALIEDKTNDLFITESGEAKYIKRHPNFRIFFVRSNIFELNQSQFISNALKNRCIELFISTSQEEYMQHCTEKVSEIDDNSLFGKMSLDFKGKHFTFVNEILKPCIPIFLQDLLDKVFKDDLLSIGSSKIGNINAINDLTKLITIKIDKCSLCRHFIEDFMLSYETIHPILQAEANFWFSSLFYSPALKNCNIYNKIFDSRYCNSVLNIMPAVYILIGCFIKLINILLEISYTLFNGDQSNLLLKNEVIHITKCFLSSNEMKLALENIEQLCSDVKAYILENIFLKSSFYIKWQDLMFSSLLSEFVLALSEVDDIGNNSLAINNNVQLQHLNLLTSTFLDLYRFSNSSNMFLIEKILQSAIRTTIKVMNFRELKYNTEQPLQLSNIYTDKSMSFPSQILLQASIIFSNNISQQQRIRTTNSTLNQIDSLKISFKNKFDIEDRVLFIKNISLEIGEDSIDELLNIYKNNLVECLYDIWSPSNQIKKKQKLTFSYNKLISQSMRIIYNQECIVSLMKYDSYFINSAQSVNFSFMKGISKLIHTGVNIILHPIIQLDEWNLPIYTSTLLYSVNKFFSNNKHEMDLKSSILNCDILFQYLKSSYINESQECKDKLYTLSLINEIVLTSPILILSNIKKFISLIISYVYEDILNILENNNNKVFFNLNENTLENNINKTESYELKQYIDCDTILLYVEVFNILELFINMISTPNIEDSPTMAIEMISIWKFLGEDIVNLSFALYGNIEKISRHRSELKNVIGSTALYNYLESLIWNFKSNWKVSDLDLTIIEDGIEKPIHMESYIERVVINNFMNGLFCGFQVYIRNEALQIQLGLFNLLSCPGMNTKFEDLGIARIRDRIISVFKNDLNGALNLISQIKLCNFEFIERSVRLFKRNNKLYKILDTNKKLSSDVNTDMYNIKWESILIKLRNLLTCNSNKEETKSQVYFEKYDEYISANSLLFPLKLIESHTINYVNHLLYVLYLEKLQLGNLSRNVFNSNLLLKLSFHLTNILEEGLNIIYSKDSISKLNPLDIDTSFTNIINIITDLQSLGFLFEYLESAGCRNEELSIKLANQYKIHQLLSRIVFSLFPEIEVNFQPKVTKLDNIKSILANISYSLILDRDKNMNIHRKGQSEADLENEDEQVILSISSSKIMKSILKLHPLSMMTIGLNFISERIAGISIKDSIDIKDKLYFISNVMRIKNHKIINYRDEIKRCRISVESLLVRFLLEMTMSNMAYFLLLNGFNNISIKVKSILPVILDYLDGNNNSELINLGCSIEEIIAELSNIQNKSFNELEYVYIDNIDYKNLELLSNGELRSSDIINKKIQDNVLFKKKIGELLELFIKYIKILNYFLFSGFTDSLVSCSIIILYSSIMIISLPLEYHHRSLEKVDYSSNYKTKEKYFELIEKDHFETEYCYIEKLMKASHSINESVIKIENNIMKGLVQNINDIMEEINQFKFGNILRNLQFVHGDRSKFNCKPLDNTKAVIECVGNIQSAVLHSQFIRILSDRTGSLLGQLKFGELDIRKQFLLESFNFTTVDNFLSLISSLNSSLYTNLDPDVILCYDDILKPIKLILYSLSIGASLIYLVSNLMESNSTLCMSKKCTFACAISHECCNCSLRTRNQVNHYNLVVPFDSYNIFAVKSYSDLPNAVEVVNLYEQERLLLVSAFGSFSHISRNSLTIWETLIDTSTYIDLYNAELAKLNTTLSLQFEQKEVCGPETNKNMVQSNGLEDLPALDITELDSSIVVGMIGSEYEDESGKLLLNGDINDYIKEISVTIKSTSNNSEDAKVNELNAKYMNIKLLCRAIMNTIKRLSVYNRNNFIDDNELLFNYENYIDTRSQCLEEVLRNYILRLVSVKVRYDSKDTFSSLIQQMLLPLDSKMKSENYLYYIQLLLIKYSNRISTERNLDKFKKESCTNQLQDCTFLLLSLNLPNIIISFEDHINILLREYQQHPILLSIQIVLQKLGTMKLFNINIVVVIAYIELILVRCEPWQLYIKEGRHLNLNIENSLILHIEKLRNCLFKMRQYQIDSWELLLEDVHEYFDNSASLWFGKLLTIILDQYKQFDTLCKSPNIISEEHYIDNIKTVGSKFSCYSLLPDKKESFNLNKSSSIWETYNLLLDYLIYSPIGEYKLRLESIEYLQSIIFELNVNKYMNEGNLHKSHLYNIPSSLNLSIFLTLTRVIEIGKFWKSYILGNIEDIRKNTENEIKNLVKLSTWDIKDHLKIRQTIGKTQKQLKNLAEKYKENLFTVSKNILFGNESLEETNFNSTKLKILPNLDYWVQLKIIKDNEIKQDILVETNECEDKLLSSKINIKLAINISDSICDIMNILMDMSTSKMVKRRYYKILMDTDKYKIPKLIPINDYYDILPKYFTSYISQSNEYENNNFNEKDAQELNSLMRYKSSIISHLYIDTRAIEYNSGILERPSCIKLTEISLDSSFNEIMQVYTYEISKFVRLPLCEAVMVYSKLVEYYAGGKYQMVNIDQSLIQTNKIFSLGLTMIKDCIDLENILLHESIPKLVLICDILTLLGQIDDLKSIKDILKQDYEDARSKDNCIQDFEQYSDVSKENISYYKQYSNFDDNFDCLDIPRNLNYTAECEESLPFYCFIKDFLIFDYLNSILSIKDKMINCLVIMQKNVVCMKRNNNLNDELINQVLFQDYIHKDKDHINKSDMPCNLQYKERGLKDDKFQIIQLKIFKLFSIMDIISKFISSTCEYRLITNLHGSSGTHNHNKLHYSKERFLSTDELIKNSHLQSIEVEHSLNSNKESDYNFFYIARVQMLNLVYIYHKTKITKEMRECIEILRNLDEDLLGIINISDIYRVNSYIEELLLEMEYVLVDKSKDFKYSCLDLIREIDLEDKEKSISYVEMNKLLTQISTKIVTNIKPEYLEPLFCIRLGPKSNETIHKILNLYEDILLNSSNLAQELMGKVYITNHFVKAIYILFETNFFNICKKEQEEQDYKEKDSRDEWIGGTGFGNIDDNTKENGKDISEEIEDDSILEGLQQESESLSTNNNNNNNGIDTGQDFKGELEDMPRNENNSNCNEEQNINEEDNLDRIMDSVDLSNDQCNIEDSKKSDETQPCKDQTSSIETEGNELNNDIDIVAKQDEKEDINNEKAQYQRKQEKLDESNETEGRAQNTYSDNEESEDFQFEAENMLSLDTKDERSKESVQEEGEFEFDTHDNPVDDASVDGNSVDDVSINDSVSDDKEQSEQENSDMEGNNSTNVKALFEEYDEGLDKKELKDDDINDIYEKKDESNDFEQQISDEQDSFIHDNSHDSVNNKDKVNGIAALNENLDENNNSYGGNQVRSTGVEDPNNKLNQLGVQNNTSISSEVLQNESFNIEDNQFIDNINPTSSLDNNYNLGESTNSTLSSALKFPQGLPNPLMSNIDETKWFKKIQRLLSITDNKDEDRNERQDNEIVTDNSSKNLNPDDNKDYIFDKNNQGNTIGLALSTNTQEISKGLQIEKESDVEQTNNYSNLESNESEEFSDNILKLNDNKVDIFNRKFDYQINQENEKSNIETKEKSQVSCDNYLNKLNDELLNNIENDLHPKNTQNVVKESIQNFVSSDNILKCDVYNQEDQIQELNSSSNLTILWTQIEREIVPIVNSLTNQLRIILEPTVRGKMQGDFKTGKRLSMKKVIAYIASDYRKDKIWLRRTKPSKREFNVLLCVDNSKSMTISRNQNIAIKSLFIILQSLNRLEVGNFGVCSFGGDTIREVLPLSSRFTTNDATQLLESFKFNEESFDSHQNSLPYLLKKATELLRDKSRTNLSKQCHELMIIITDGRFNKQKSKIWVNYAIQNKCVPVLIIVDNISDISSDGTDKKNSEGSSIFCMKSVIKTEDGKMKVEPYLENFPFPYYSIIQDTRRIPNVLCDLLKQWFEILCK</sequence>
<dbReference type="Proteomes" id="UP000186804">
    <property type="component" value="Unassembled WGS sequence"/>
</dbReference>
<dbReference type="PROSITE" id="PS00675">
    <property type="entry name" value="SIGMA54_INTERACT_1"/>
    <property type="match status" value="1"/>
</dbReference>
<keyword evidence="8" id="KW-0539">Nucleus</keyword>
<evidence type="ECO:0000256" key="8">
    <source>
        <dbReference type="ARBA" id="ARBA00023242"/>
    </source>
</evidence>
<dbReference type="SMART" id="SM00327">
    <property type="entry name" value="VWA"/>
    <property type="match status" value="1"/>
</dbReference>
<dbReference type="GO" id="GO:0005654">
    <property type="term" value="C:nucleoplasm"/>
    <property type="evidence" value="ECO:0007669"/>
    <property type="project" value="UniProtKB-SubCell"/>
</dbReference>
<evidence type="ECO:0000313" key="12">
    <source>
        <dbReference type="Proteomes" id="UP000186804"/>
    </source>
</evidence>
<dbReference type="InterPro" id="IPR027417">
    <property type="entry name" value="P-loop_NTPase"/>
</dbReference>
<feature type="compositionally biased region" description="Basic and acidic residues" evidence="9">
    <location>
        <begin position="5925"/>
        <end position="5935"/>
    </location>
</feature>
<dbReference type="EMBL" id="LRBS01000037">
    <property type="protein sequence ID" value="OII77422.1"/>
    <property type="molecule type" value="Genomic_DNA"/>
</dbReference>
<evidence type="ECO:0000313" key="11">
    <source>
        <dbReference type="EMBL" id="OII77422.1"/>
    </source>
</evidence>
<feature type="compositionally biased region" description="Basic and acidic residues" evidence="9">
    <location>
        <begin position="6037"/>
        <end position="6047"/>
    </location>
</feature>